<dbReference type="RefSeq" id="WP_226587083.1">
    <property type="nucleotide sequence ID" value="NZ_BLAY01000103.1"/>
</dbReference>
<dbReference type="AlphaFoldDB" id="A0AAV3XEB0"/>
<dbReference type="Proteomes" id="UP001050975">
    <property type="component" value="Unassembled WGS sequence"/>
</dbReference>
<sequence>MTQPFSLSPRYRLDDESPWLEGIDPTRHYWIAVNGDASHTVPIPGLMVSSLSEWKQAIKQFRGLQPGDRMELVRVANVCTIHCISQNCYALAQQINQAPVWHLFDQETLESLLRTAHADWQCNANDIDLGRKLLMRSLQQAAATSKL</sequence>
<dbReference type="EMBL" id="BLAY01000103">
    <property type="protein sequence ID" value="GET40883.1"/>
    <property type="molecule type" value="Genomic_DNA"/>
</dbReference>
<name>A0AAV3XEB0_9CYAN</name>
<proteinExistence type="predicted"/>
<accession>A0AAV3XEB0</accession>
<reference evidence="1" key="1">
    <citation type="submission" date="2019-10" db="EMBL/GenBank/DDBJ databases">
        <title>Draft genome sequece of Microseira wollei NIES-4236.</title>
        <authorList>
            <person name="Yamaguchi H."/>
            <person name="Suzuki S."/>
            <person name="Kawachi M."/>
        </authorList>
    </citation>
    <scope>NUCLEOTIDE SEQUENCE</scope>
    <source>
        <strain evidence="1">NIES-4236</strain>
    </source>
</reference>
<comment type="caution">
    <text evidence="1">The sequence shown here is derived from an EMBL/GenBank/DDBJ whole genome shotgun (WGS) entry which is preliminary data.</text>
</comment>
<gene>
    <name evidence="1" type="ORF">MiSe_56950</name>
</gene>
<evidence type="ECO:0000313" key="2">
    <source>
        <dbReference type="Proteomes" id="UP001050975"/>
    </source>
</evidence>
<evidence type="ECO:0000313" key="1">
    <source>
        <dbReference type="EMBL" id="GET40883.1"/>
    </source>
</evidence>
<organism evidence="1 2">
    <name type="scientific">Microseira wollei NIES-4236</name>
    <dbReference type="NCBI Taxonomy" id="2530354"/>
    <lineage>
        <taxon>Bacteria</taxon>
        <taxon>Bacillati</taxon>
        <taxon>Cyanobacteriota</taxon>
        <taxon>Cyanophyceae</taxon>
        <taxon>Oscillatoriophycideae</taxon>
        <taxon>Aerosakkonematales</taxon>
        <taxon>Aerosakkonemataceae</taxon>
        <taxon>Microseira</taxon>
    </lineage>
</organism>
<protein>
    <submittedName>
        <fullName evidence="1">Uncharacterized protein</fullName>
    </submittedName>
</protein>
<keyword evidence="2" id="KW-1185">Reference proteome</keyword>